<proteinExistence type="predicted"/>
<name>A0A6J5S9A1_9CAUD</name>
<evidence type="ECO:0000313" key="2">
    <source>
        <dbReference type="EMBL" id="CAB4169300.1"/>
    </source>
</evidence>
<dbReference type="EMBL" id="LR798365">
    <property type="protein sequence ID" value="CAB5226887.1"/>
    <property type="molecule type" value="Genomic_DNA"/>
</dbReference>
<evidence type="ECO:0000313" key="5">
    <source>
        <dbReference type="EMBL" id="CAB4195254.1"/>
    </source>
</evidence>
<evidence type="ECO:0000313" key="3">
    <source>
        <dbReference type="EMBL" id="CAB4181646.1"/>
    </source>
</evidence>
<evidence type="ECO:0000313" key="6">
    <source>
        <dbReference type="EMBL" id="CAB4210310.1"/>
    </source>
</evidence>
<accession>A0A6J5S9A1</accession>
<protein>
    <submittedName>
        <fullName evidence="6">Uncharacterized protein</fullName>
    </submittedName>
</protein>
<evidence type="ECO:0000313" key="4">
    <source>
        <dbReference type="EMBL" id="CAB4189731.1"/>
    </source>
</evidence>
<dbReference type="EMBL" id="LR796628">
    <property type="protein sequence ID" value="CAB4155816.1"/>
    <property type="molecule type" value="Genomic_DNA"/>
</dbReference>
<dbReference type="EMBL" id="LR797015">
    <property type="protein sequence ID" value="CAB4181646.1"/>
    <property type="molecule type" value="Genomic_DNA"/>
</dbReference>
<evidence type="ECO:0000313" key="1">
    <source>
        <dbReference type="EMBL" id="CAB4155816.1"/>
    </source>
</evidence>
<gene>
    <name evidence="3" type="ORF">UFOVP1064_51</name>
    <name evidence="4" type="ORF">UFOVP1197_12</name>
    <name evidence="5" type="ORF">UFOVP1294_4</name>
    <name evidence="6" type="ORF">UFOVP1412_7</name>
    <name evidence="7" type="ORF">UFOVP1515_64</name>
    <name evidence="1" type="ORF">UFOVP659_24</name>
    <name evidence="2" type="ORF">UFOVP885_3</name>
</gene>
<reference evidence="6" key="1">
    <citation type="submission" date="2020-05" db="EMBL/GenBank/DDBJ databases">
        <authorList>
            <person name="Chiriac C."/>
            <person name="Salcher M."/>
            <person name="Ghai R."/>
            <person name="Kavagutti S V."/>
        </authorList>
    </citation>
    <scope>NUCLEOTIDE SEQUENCE</scope>
</reference>
<dbReference type="EMBL" id="LR797241">
    <property type="protein sequence ID" value="CAB4195254.1"/>
    <property type="molecule type" value="Genomic_DNA"/>
</dbReference>
<evidence type="ECO:0000313" key="7">
    <source>
        <dbReference type="EMBL" id="CAB5226887.1"/>
    </source>
</evidence>
<organism evidence="6">
    <name type="scientific">uncultured Caudovirales phage</name>
    <dbReference type="NCBI Taxonomy" id="2100421"/>
    <lineage>
        <taxon>Viruses</taxon>
        <taxon>Duplodnaviria</taxon>
        <taxon>Heunggongvirae</taxon>
        <taxon>Uroviricota</taxon>
        <taxon>Caudoviricetes</taxon>
        <taxon>Peduoviridae</taxon>
        <taxon>Maltschvirus</taxon>
        <taxon>Maltschvirus maltsch</taxon>
    </lineage>
</organism>
<sequence length="152" mass="15608">MSFTGNFMATSFKTELLKGCHDFTLTTGDAFKLALYTSSATFDATTTAYTATNEVAASGSYSAGGGTLTNITATNSGTTAFTDFADIDFTTATITARGAMIYNTTPNTTSSAGLVNPTVVILDFGSDKTSTSGTFTVVFPSATSSTAIIRIA</sequence>
<dbReference type="EMBL" id="LR797154">
    <property type="protein sequence ID" value="CAB4189731.1"/>
    <property type="molecule type" value="Genomic_DNA"/>
</dbReference>
<dbReference type="EMBL" id="LR797365">
    <property type="protein sequence ID" value="CAB4210310.1"/>
    <property type="molecule type" value="Genomic_DNA"/>
</dbReference>
<dbReference type="EMBL" id="LR796846">
    <property type="protein sequence ID" value="CAB4169300.1"/>
    <property type="molecule type" value="Genomic_DNA"/>
</dbReference>